<evidence type="ECO:0000313" key="3">
    <source>
        <dbReference type="Proteomes" id="UP000639403"/>
    </source>
</evidence>
<evidence type="ECO:0000313" key="2">
    <source>
        <dbReference type="EMBL" id="KAF9812313.1"/>
    </source>
</evidence>
<keyword evidence="1" id="KW-0175">Coiled coil</keyword>
<protein>
    <submittedName>
        <fullName evidence="2">Uncharacterized protein</fullName>
    </submittedName>
</protein>
<comment type="caution">
    <text evidence="2">The sequence shown here is derived from an EMBL/GenBank/DDBJ whole genome shotgun (WGS) entry which is preliminary data.</text>
</comment>
<organism evidence="2 3">
    <name type="scientific">Rhodonia placenta</name>
    <dbReference type="NCBI Taxonomy" id="104341"/>
    <lineage>
        <taxon>Eukaryota</taxon>
        <taxon>Fungi</taxon>
        <taxon>Dikarya</taxon>
        <taxon>Basidiomycota</taxon>
        <taxon>Agaricomycotina</taxon>
        <taxon>Agaricomycetes</taxon>
        <taxon>Polyporales</taxon>
        <taxon>Adustoporiaceae</taxon>
        <taxon>Rhodonia</taxon>
    </lineage>
</organism>
<name>A0A8H7P0C6_9APHY</name>
<evidence type="ECO:0000256" key="1">
    <source>
        <dbReference type="SAM" id="Coils"/>
    </source>
</evidence>
<dbReference type="EMBL" id="JADOXO010000134">
    <property type="protein sequence ID" value="KAF9812313.1"/>
    <property type="molecule type" value="Genomic_DNA"/>
</dbReference>
<accession>A0A8H7P0C6</accession>
<sequence length="423" mass="47740">MTTTPQGLTDDHTDKRLNTENTIEHARRAETPTTPTMVQISPYEEQLCIAMAELEIWQGRAERRRTRVRELEAELLRSKAHSEYIEDYIHQLSSTKEQHREEKRLTRSLEQQLVTEQAAHASTNSLLKTRSSELEDAQKFLTRTDPLSDADILRMVEHLNSQIFQAAARIADSVTFLPSTPTTGRPEAHAGQLVGPKLANLLRHVSHTEDFVCVQLALQTGMVSWTIWLVETWSFDPQGDDELFHAMYAHIKEKESQTIFGRWRALAHSYLMSSLSDTELSTLLEQFVRRVAELLVMSGAPGAPGHILAFVRERHGDPLRDIIAAILQLRKAMWEDVISADFKAIAASCGEKFDPETMKDDFNDKARTRETTRGRVLCTTGIGLTRSEKCERSEGTAQTVKVLLKAPVALDSVIREMSIATHS</sequence>
<feature type="coiled-coil region" evidence="1">
    <location>
        <begin position="54"/>
        <end position="112"/>
    </location>
</feature>
<gene>
    <name evidence="2" type="ORF">IEO21_06255</name>
</gene>
<proteinExistence type="predicted"/>
<reference evidence="2" key="1">
    <citation type="submission" date="2020-11" db="EMBL/GenBank/DDBJ databases">
        <authorList>
            <person name="Koelle M."/>
            <person name="Horta M.A.C."/>
            <person name="Nowrousian M."/>
            <person name="Ohm R.A."/>
            <person name="Benz P."/>
            <person name="Pilgard A."/>
        </authorList>
    </citation>
    <scope>NUCLEOTIDE SEQUENCE</scope>
    <source>
        <strain evidence="2">FPRL280</strain>
    </source>
</reference>
<dbReference type="AlphaFoldDB" id="A0A8H7P0C6"/>
<reference evidence="2" key="2">
    <citation type="journal article" name="Front. Microbiol.">
        <title>Degradative Capacity of Two Strains of Rhodonia placenta: From Phenotype to Genotype.</title>
        <authorList>
            <person name="Kolle M."/>
            <person name="Horta M.A.C."/>
            <person name="Nowrousian M."/>
            <person name="Ohm R.A."/>
            <person name="Benz J.P."/>
            <person name="Pilgard A."/>
        </authorList>
    </citation>
    <scope>NUCLEOTIDE SEQUENCE</scope>
    <source>
        <strain evidence="2">FPRL280</strain>
    </source>
</reference>
<dbReference type="Proteomes" id="UP000639403">
    <property type="component" value="Unassembled WGS sequence"/>
</dbReference>